<dbReference type="GO" id="GO:0022857">
    <property type="term" value="F:transmembrane transporter activity"/>
    <property type="evidence" value="ECO:0007669"/>
    <property type="project" value="TreeGrafter"/>
</dbReference>
<dbReference type="PANTHER" id="PTHR24220">
    <property type="entry name" value="IMPORT ATP-BINDING PROTEIN"/>
    <property type="match status" value="1"/>
</dbReference>
<dbReference type="EC" id="3.6.3.34" evidence="4"/>
<accession>A0A2H5Y5W4</accession>
<keyword evidence="1" id="KW-0547">Nucleotide-binding</keyword>
<dbReference type="Pfam" id="PF00005">
    <property type="entry name" value="ABC_tran"/>
    <property type="match status" value="1"/>
</dbReference>
<evidence type="ECO:0000259" key="3">
    <source>
        <dbReference type="PROSITE" id="PS50893"/>
    </source>
</evidence>
<dbReference type="GO" id="GO:0005524">
    <property type="term" value="F:ATP binding"/>
    <property type="evidence" value="ECO:0007669"/>
    <property type="project" value="UniProtKB-KW"/>
</dbReference>
<dbReference type="InterPro" id="IPR015854">
    <property type="entry name" value="ABC_transpr_LolD-like"/>
</dbReference>
<dbReference type="AlphaFoldDB" id="A0A2H5Y5W4"/>
<dbReference type="SUPFAM" id="SSF52540">
    <property type="entry name" value="P-loop containing nucleoside triphosphate hydrolases"/>
    <property type="match status" value="1"/>
</dbReference>
<dbReference type="InterPro" id="IPR027417">
    <property type="entry name" value="P-loop_NTPase"/>
</dbReference>
<sequence>MTQPLAALRSEETLALSTPAVAVEDLWFAYREGKWILQGVNLQIPAGGFWAIMGPSGAGKTTLMRILAGLLPFPRGQVDLLGHPLQGKPDPALRRMIGYIPQQLGLVRGLTALENVLLGSLARHPGWRTALGFFPRAEIERAIALLELLDLADRADEKVFRLSGGERQRVAIARTLMQDPQLILADEFVSDLDLPRAAQVLAFVHRLARERGLTVILNLHELQLVQEFADHVVILKAGQVVFESPALDLTWPLFREIMEGKR</sequence>
<gene>
    <name evidence="4" type="primary">fhuC</name>
    <name evidence="4" type="ORF">HRbin22_00939</name>
</gene>
<evidence type="ECO:0000256" key="2">
    <source>
        <dbReference type="ARBA" id="ARBA00022840"/>
    </source>
</evidence>
<evidence type="ECO:0000313" key="4">
    <source>
        <dbReference type="EMBL" id="GBD08698.1"/>
    </source>
</evidence>
<evidence type="ECO:0000256" key="1">
    <source>
        <dbReference type="ARBA" id="ARBA00022741"/>
    </source>
</evidence>
<keyword evidence="2 4" id="KW-0067">ATP-binding</keyword>
<name>A0A2H5Y5W4_9CHLR</name>
<dbReference type="Proteomes" id="UP000236642">
    <property type="component" value="Unassembled WGS sequence"/>
</dbReference>
<dbReference type="Gene3D" id="3.40.50.300">
    <property type="entry name" value="P-loop containing nucleotide triphosphate hydrolases"/>
    <property type="match status" value="1"/>
</dbReference>
<evidence type="ECO:0000313" key="5">
    <source>
        <dbReference type="Proteomes" id="UP000236642"/>
    </source>
</evidence>
<dbReference type="GO" id="GO:0005886">
    <property type="term" value="C:plasma membrane"/>
    <property type="evidence" value="ECO:0007669"/>
    <property type="project" value="TreeGrafter"/>
</dbReference>
<dbReference type="PROSITE" id="PS00211">
    <property type="entry name" value="ABC_TRANSPORTER_1"/>
    <property type="match status" value="1"/>
</dbReference>
<comment type="caution">
    <text evidence="4">The sequence shown here is derived from an EMBL/GenBank/DDBJ whole genome shotgun (WGS) entry which is preliminary data.</text>
</comment>
<reference evidence="5" key="1">
    <citation type="submission" date="2017-09" db="EMBL/GenBank/DDBJ databases">
        <title>Metaegenomics of thermophilic ammonia-oxidizing enrichment culture.</title>
        <authorList>
            <person name="Kato S."/>
            <person name="Suzuki K."/>
        </authorList>
    </citation>
    <scope>NUCLEOTIDE SEQUENCE [LARGE SCALE GENOMIC DNA]</scope>
</reference>
<dbReference type="InterPro" id="IPR017871">
    <property type="entry name" value="ABC_transporter-like_CS"/>
</dbReference>
<proteinExistence type="predicted"/>
<protein>
    <submittedName>
        <fullName evidence="4">Iron(3+)-hydroxamate import ATP-binding protein FhuC</fullName>
        <ecNumber evidence="4">3.6.3.34</ecNumber>
    </submittedName>
</protein>
<dbReference type="InterPro" id="IPR003439">
    <property type="entry name" value="ABC_transporter-like_ATP-bd"/>
</dbReference>
<keyword evidence="4" id="KW-0378">Hydrolase</keyword>
<dbReference type="PANTHER" id="PTHR24220:SF659">
    <property type="entry name" value="TRANSPORTER, PUTATIVE-RELATED"/>
    <property type="match status" value="1"/>
</dbReference>
<dbReference type="EMBL" id="BEHY01000015">
    <property type="protein sequence ID" value="GBD08698.1"/>
    <property type="molecule type" value="Genomic_DNA"/>
</dbReference>
<dbReference type="SMART" id="SM00382">
    <property type="entry name" value="AAA"/>
    <property type="match status" value="1"/>
</dbReference>
<organism evidence="4 5">
    <name type="scientific">Candidatus Thermoflexus japonica</name>
    <dbReference type="NCBI Taxonomy" id="2035417"/>
    <lineage>
        <taxon>Bacteria</taxon>
        <taxon>Bacillati</taxon>
        <taxon>Chloroflexota</taxon>
        <taxon>Thermoflexia</taxon>
        <taxon>Thermoflexales</taxon>
        <taxon>Thermoflexaceae</taxon>
        <taxon>Thermoflexus</taxon>
    </lineage>
</organism>
<dbReference type="InterPro" id="IPR003593">
    <property type="entry name" value="AAA+_ATPase"/>
</dbReference>
<dbReference type="PROSITE" id="PS50893">
    <property type="entry name" value="ABC_TRANSPORTER_2"/>
    <property type="match status" value="1"/>
</dbReference>
<feature type="domain" description="ABC transporter" evidence="3">
    <location>
        <begin position="21"/>
        <end position="262"/>
    </location>
</feature>
<dbReference type="GO" id="GO:0016887">
    <property type="term" value="F:ATP hydrolysis activity"/>
    <property type="evidence" value="ECO:0007669"/>
    <property type="project" value="InterPro"/>
</dbReference>